<organism evidence="17 18">
    <name type="scientific">Oedothorax gibbosus</name>
    <dbReference type="NCBI Taxonomy" id="931172"/>
    <lineage>
        <taxon>Eukaryota</taxon>
        <taxon>Metazoa</taxon>
        <taxon>Ecdysozoa</taxon>
        <taxon>Arthropoda</taxon>
        <taxon>Chelicerata</taxon>
        <taxon>Arachnida</taxon>
        <taxon>Araneae</taxon>
        <taxon>Araneomorphae</taxon>
        <taxon>Entelegynae</taxon>
        <taxon>Araneoidea</taxon>
        <taxon>Linyphiidae</taxon>
        <taxon>Erigoninae</taxon>
        <taxon>Oedothorax</taxon>
    </lineage>
</organism>
<keyword evidence="6" id="KW-1052">Target cell membrane</keyword>
<evidence type="ECO:0000313" key="17">
    <source>
        <dbReference type="EMBL" id="KAG8190503.1"/>
    </source>
</evidence>
<keyword evidence="7" id="KW-0800">Toxin</keyword>
<comment type="subcellular location">
    <subcellularLocation>
        <location evidence="2">Secreted</location>
    </subcellularLocation>
    <subcellularLocation>
        <location evidence="1">Target cell membrane</location>
    </subcellularLocation>
</comment>
<name>A0AAV6V3P8_9ARAC</name>
<feature type="repeat" description="ANK" evidence="16">
    <location>
        <begin position="126"/>
        <end position="158"/>
    </location>
</feature>
<dbReference type="PROSITE" id="PS50088">
    <property type="entry name" value="ANK_REPEAT"/>
    <property type="match status" value="5"/>
</dbReference>
<feature type="repeat" description="ANK" evidence="16">
    <location>
        <begin position="159"/>
        <end position="191"/>
    </location>
</feature>
<evidence type="ECO:0000256" key="9">
    <source>
        <dbReference type="ARBA" id="ARBA00022737"/>
    </source>
</evidence>
<keyword evidence="13" id="KW-1053">Target membrane</keyword>
<dbReference type="GO" id="GO:0006887">
    <property type="term" value="P:exocytosis"/>
    <property type="evidence" value="ECO:0007669"/>
    <property type="project" value="UniProtKB-KW"/>
</dbReference>
<keyword evidence="18" id="KW-1185">Reference proteome</keyword>
<dbReference type="PRINTS" id="PR01415">
    <property type="entry name" value="ANKYRIN"/>
</dbReference>
<sequence>MALTEDMNSLRHRVYYAARDGMAITLYALLSNIPKSDLHHYLEHPVEDEGHKCTPLLIAAINGHDNVIKMLVNRFSPNIEQDGTVQLDGYVIEGATALWCAAGAGHFSVVKFLLAHGADVNHSTKTDSTPLRAACFDGRLDVIQYLVENGADVQKANNYNNSCLMFAAYRGHIDVVSYLLTKGVNPDSQAQCGATALHFAAEHGRLEIIKRLLKSGAKIIKNKMGMTPLLSAAERSKSEIVEYFIKKSWCSKEESVEALELLGASYANDKDYYDLEKAYYYLHWAMSERQKNPQFYIKKTLMPPIPAYDNHIECQTLSELEAIKFNSNALHMESLVIRERILGSFNPEVPHPVIFRGALFADIGRFDRCVELWLHALNLKHRHNVTVRFDLVRFAQVFAQMMHTGNEVAFNLVKQVLDITLQELIKNKTLLNTSKPDAHESLSEELEDNIYTTLYLLVIITKILKKLTPEEEHYLFRLVYKINKLNLTTSDGSTLLHLSVNAKTPVDEFHTKYVCKFPCAATARMLIQCGADANSVDKHGNTPLHIIVAYQKPITDFMTLHSIITKLLDAGAHIDRVNNNGESPFDAVLTGVAEIILKSQHQLSLKCIAAKAVKTFNIPYKGIVPLTLSVFTDMHGTTKKKKMK</sequence>
<dbReference type="Pfam" id="PF00023">
    <property type="entry name" value="Ank"/>
    <property type="match status" value="1"/>
</dbReference>
<evidence type="ECO:0000256" key="1">
    <source>
        <dbReference type="ARBA" id="ARBA00004175"/>
    </source>
</evidence>
<evidence type="ECO:0000256" key="13">
    <source>
        <dbReference type="ARBA" id="ARBA00023298"/>
    </source>
</evidence>
<proteinExistence type="inferred from homology"/>
<dbReference type="GO" id="GO:0005576">
    <property type="term" value="C:extracellular region"/>
    <property type="evidence" value="ECO:0007669"/>
    <property type="project" value="UniProtKB-SubCell"/>
</dbReference>
<dbReference type="Gene3D" id="1.25.40.20">
    <property type="entry name" value="Ankyrin repeat-containing domain"/>
    <property type="match status" value="3"/>
</dbReference>
<dbReference type="PANTHER" id="PTHR24173:SF78">
    <property type="entry name" value="PROTEIN FEM-1 HOMOLOG B"/>
    <property type="match status" value="1"/>
</dbReference>
<dbReference type="EMBL" id="JAFNEN010000182">
    <property type="protein sequence ID" value="KAG8190503.1"/>
    <property type="molecule type" value="Genomic_DNA"/>
</dbReference>
<keyword evidence="12 16" id="KW-0040">ANK repeat</keyword>
<dbReference type="Pfam" id="PF12796">
    <property type="entry name" value="Ank_2"/>
    <property type="match status" value="2"/>
</dbReference>
<reference evidence="17 18" key="1">
    <citation type="journal article" date="2022" name="Nat. Ecol. Evol.">
        <title>A masculinizing supergene underlies an exaggerated male reproductive morph in a spider.</title>
        <authorList>
            <person name="Hendrickx F."/>
            <person name="De Corte Z."/>
            <person name="Sonet G."/>
            <person name="Van Belleghem S.M."/>
            <person name="Kostlbacher S."/>
            <person name="Vangestel C."/>
        </authorList>
    </citation>
    <scope>NUCLEOTIDE SEQUENCE [LARGE SCALE GENOMIC DNA]</scope>
    <source>
        <strain evidence="17">W744_W776</strain>
    </source>
</reference>
<feature type="repeat" description="ANK" evidence="16">
    <location>
        <begin position="93"/>
        <end position="125"/>
    </location>
</feature>
<evidence type="ECO:0000256" key="3">
    <source>
        <dbReference type="ARBA" id="ARBA00004906"/>
    </source>
</evidence>
<evidence type="ECO:0000256" key="5">
    <source>
        <dbReference type="ARBA" id="ARBA00022525"/>
    </source>
</evidence>
<dbReference type="GO" id="GO:0090729">
    <property type="term" value="F:toxin activity"/>
    <property type="evidence" value="ECO:0007669"/>
    <property type="project" value="UniProtKB-KW"/>
</dbReference>
<dbReference type="GO" id="GO:0003006">
    <property type="term" value="P:developmental process involved in reproduction"/>
    <property type="evidence" value="ECO:0007669"/>
    <property type="project" value="UniProtKB-ARBA"/>
</dbReference>
<evidence type="ECO:0000313" key="18">
    <source>
        <dbReference type="Proteomes" id="UP000827092"/>
    </source>
</evidence>
<keyword evidence="9" id="KW-0677">Repeat</keyword>
<keyword evidence="13" id="KW-0472">Membrane</keyword>
<dbReference type="SMART" id="SM00248">
    <property type="entry name" value="ANK"/>
    <property type="match status" value="9"/>
</dbReference>
<evidence type="ECO:0000256" key="12">
    <source>
        <dbReference type="ARBA" id="ARBA00023043"/>
    </source>
</evidence>
<dbReference type="PANTHER" id="PTHR24173">
    <property type="entry name" value="ANKYRIN REPEAT CONTAINING"/>
    <property type="match status" value="1"/>
</dbReference>
<feature type="repeat" description="ANK" evidence="16">
    <location>
        <begin position="192"/>
        <end position="219"/>
    </location>
</feature>
<gene>
    <name evidence="17" type="ORF">JTE90_006674</name>
</gene>
<evidence type="ECO:0000256" key="16">
    <source>
        <dbReference type="PROSITE-ProRule" id="PRU00023"/>
    </source>
</evidence>
<evidence type="ECO:0000256" key="4">
    <source>
        <dbReference type="ARBA" id="ARBA00022483"/>
    </source>
</evidence>
<evidence type="ECO:0000256" key="2">
    <source>
        <dbReference type="ARBA" id="ARBA00004613"/>
    </source>
</evidence>
<dbReference type="GO" id="GO:0044218">
    <property type="term" value="C:other organism cell membrane"/>
    <property type="evidence" value="ECO:0007669"/>
    <property type="project" value="UniProtKB-KW"/>
</dbReference>
<comment type="similarity">
    <text evidence="14">Belongs to the fem-1 family.</text>
</comment>
<dbReference type="GO" id="GO:0043161">
    <property type="term" value="P:proteasome-mediated ubiquitin-dependent protein catabolic process"/>
    <property type="evidence" value="ECO:0007669"/>
    <property type="project" value="UniProtKB-ARBA"/>
</dbReference>
<dbReference type="SUPFAM" id="SSF48403">
    <property type="entry name" value="Ankyrin repeat"/>
    <property type="match status" value="1"/>
</dbReference>
<evidence type="ECO:0000256" key="14">
    <source>
        <dbReference type="ARBA" id="ARBA00038500"/>
    </source>
</evidence>
<accession>A0AAV6V3P8</accession>
<keyword evidence="5" id="KW-0964">Secreted</keyword>
<evidence type="ECO:0000256" key="15">
    <source>
        <dbReference type="ARBA" id="ARBA00072197"/>
    </source>
</evidence>
<evidence type="ECO:0000256" key="8">
    <source>
        <dbReference type="ARBA" id="ARBA00022699"/>
    </source>
</evidence>
<comment type="caution">
    <text evidence="17">The sequence shown here is derived from an EMBL/GenBank/DDBJ whole genome shotgun (WGS) entry which is preliminary data.</text>
</comment>
<dbReference type="PROSITE" id="PS50297">
    <property type="entry name" value="ANK_REP_REGION"/>
    <property type="match status" value="4"/>
</dbReference>
<evidence type="ECO:0000256" key="7">
    <source>
        <dbReference type="ARBA" id="ARBA00022656"/>
    </source>
</evidence>
<dbReference type="FunFam" id="1.25.40.20:FF:000264">
    <property type="entry name" value="Fem-1 homolog B"/>
    <property type="match status" value="1"/>
</dbReference>
<dbReference type="GO" id="GO:0044231">
    <property type="term" value="C:host cell presynaptic membrane"/>
    <property type="evidence" value="ECO:0007669"/>
    <property type="project" value="UniProtKB-KW"/>
</dbReference>
<evidence type="ECO:0000256" key="6">
    <source>
        <dbReference type="ARBA" id="ARBA00022537"/>
    </source>
</evidence>
<evidence type="ECO:0000256" key="10">
    <source>
        <dbReference type="ARBA" id="ARBA00022786"/>
    </source>
</evidence>
<dbReference type="Proteomes" id="UP000827092">
    <property type="component" value="Unassembled WGS sequence"/>
</dbReference>
<evidence type="ECO:0000256" key="11">
    <source>
        <dbReference type="ARBA" id="ARBA00023028"/>
    </source>
</evidence>
<dbReference type="AlphaFoldDB" id="A0AAV6V3P8"/>
<keyword evidence="11" id="KW-0638">Presynaptic neurotoxin</keyword>
<keyword evidence="8" id="KW-0528">Neurotoxin</keyword>
<dbReference type="InterPro" id="IPR002110">
    <property type="entry name" value="Ankyrin_rpt"/>
</dbReference>
<dbReference type="InterPro" id="IPR036770">
    <property type="entry name" value="Ankyrin_rpt-contain_sf"/>
</dbReference>
<feature type="repeat" description="ANK" evidence="16">
    <location>
        <begin position="539"/>
        <end position="579"/>
    </location>
</feature>
<protein>
    <recommendedName>
        <fullName evidence="15">Protein fem-1 homolog B</fullName>
    </recommendedName>
</protein>
<keyword evidence="10" id="KW-0833">Ubl conjugation pathway</keyword>
<comment type="pathway">
    <text evidence="3">Protein modification; protein ubiquitination.</text>
</comment>
<keyword evidence="4" id="KW-0268">Exocytosis</keyword>